<name>A0ABR4AVY9_9LECA</name>
<dbReference type="Proteomes" id="UP001590951">
    <property type="component" value="Unassembled WGS sequence"/>
</dbReference>
<evidence type="ECO:0000313" key="2">
    <source>
        <dbReference type="EMBL" id="KAL2049842.1"/>
    </source>
</evidence>
<sequence>MAKRAPSFDIDNIISKSRTTFPHVHVAKRRYYLFSRFPGLETIPFLKSPVLPHAPKFTPSSIENAHNSNHPFHLFTNIAQVYKIYDITTDDSICVLWPGIQLHVTKSLDKNSFDWYALAKYGPEEILAKPIVRIVANDVGQNWTRAREIVENIHMRVPRSVLMELMRTFGIEWEGVMAPKLGMIVVKRGYDGLNVSELDDSDLDENDLDDDELYDSDLDESDLEEL</sequence>
<reference evidence="2 3" key="1">
    <citation type="submission" date="2024-09" db="EMBL/GenBank/DDBJ databases">
        <title>Rethinking Asexuality: The Enigmatic Case of Functional Sexual Genes in Lepraria (Stereocaulaceae).</title>
        <authorList>
            <person name="Doellman M."/>
            <person name="Sun Y."/>
            <person name="Barcenas-Pena A."/>
            <person name="Lumbsch H.T."/>
            <person name="Grewe F."/>
        </authorList>
    </citation>
    <scope>NUCLEOTIDE SEQUENCE [LARGE SCALE GENOMIC DNA]</scope>
    <source>
        <strain evidence="2 3">Grewe 0041</strain>
    </source>
</reference>
<evidence type="ECO:0000313" key="3">
    <source>
        <dbReference type="Proteomes" id="UP001590951"/>
    </source>
</evidence>
<feature type="region of interest" description="Disordered" evidence="1">
    <location>
        <begin position="201"/>
        <end position="226"/>
    </location>
</feature>
<proteinExistence type="predicted"/>
<organism evidence="2 3">
    <name type="scientific">Lepraria finkii</name>
    <dbReference type="NCBI Taxonomy" id="1340010"/>
    <lineage>
        <taxon>Eukaryota</taxon>
        <taxon>Fungi</taxon>
        <taxon>Dikarya</taxon>
        <taxon>Ascomycota</taxon>
        <taxon>Pezizomycotina</taxon>
        <taxon>Lecanoromycetes</taxon>
        <taxon>OSLEUM clade</taxon>
        <taxon>Lecanoromycetidae</taxon>
        <taxon>Lecanorales</taxon>
        <taxon>Lecanorineae</taxon>
        <taxon>Stereocaulaceae</taxon>
        <taxon>Lepraria</taxon>
    </lineage>
</organism>
<dbReference type="EMBL" id="JBHFEH010000057">
    <property type="protein sequence ID" value="KAL2049842.1"/>
    <property type="molecule type" value="Genomic_DNA"/>
</dbReference>
<keyword evidence="3" id="KW-1185">Reference proteome</keyword>
<evidence type="ECO:0000256" key="1">
    <source>
        <dbReference type="SAM" id="MobiDB-lite"/>
    </source>
</evidence>
<protein>
    <submittedName>
        <fullName evidence="2">Uncharacterized protein</fullName>
    </submittedName>
</protein>
<accession>A0ABR4AVY9</accession>
<gene>
    <name evidence="2" type="ORF">ABVK25_009937</name>
</gene>
<comment type="caution">
    <text evidence="2">The sequence shown here is derived from an EMBL/GenBank/DDBJ whole genome shotgun (WGS) entry which is preliminary data.</text>
</comment>